<accession>A0A7V8RXC5</accession>
<evidence type="ECO:0000313" key="3">
    <source>
        <dbReference type="Proteomes" id="UP000037843"/>
    </source>
</evidence>
<protein>
    <submittedName>
        <fullName evidence="2">Uncharacterized protein</fullName>
    </submittedName>
</protein>
<name>A0A7V8RXC5_9MYCO</name>
<evidence type="ECO:0000313" key="1">
    <source>
        <dbReference type="EMBL" id="KPG14298.1"/>
    </source>
</evidence>
<comment type="caution">
    <text evidence="2">The sequence shown here is derived from an EMBL/GenBank/DDBJ whole genome shotgun (WGS) entry which is preliminary data.</text>
</comment>
<sequence>MSDYGRIYRELWRPDKKARRAGNAAMGLWTLGISWCKDHRSAGRITRAAALELGSEAEIEALVRERLWRTTSDGYLYNDWSDWNADVEPDTIGGGLVRKAIPESQPKAVRVQLSRIAGQLITDGSDPEHVETGLRLWLDNTYPPTSLPQFVSQAARMAESNKSKLNALREAWVDGKTARLSEFGLIFTPSAAPEGLSDMALRAHRLAEKRAWIEGLVKEIEVHR</sequence>
<reference evidence="2 3" key="1">
    <citation type="submission" date="2015-09" db="EMBL/GenBank/DDBJ databases">
        <title>Genome Sequences of Mycobacterium immunogenum Isolates, Recuperated from a Chloraminated Drinking Water Distribution System Simulator Subjected to Episodes of Nitrification.</title>
        <authorList>
            <person name="Gomez-Alvarez V."/>
            <person name="Revetta R.P."/>
        </authorList>
    </citation>
    <scope>NUCLEOTIDE SEQUENCE [LARGE SCALE GENOMIC DNA]</scope>
    <source>
        <strain evidence="2 3">H008</strain>
    </source>
</reference>
<dbReference type="Proteomes" id="UP000037843">
    <property type="component" value="Unassembled WGS sequence"/>
</dbReference>
<dbReference type="EMBL" id="LJFO01000003">
    <property type="protein sequence ID" value="KPG14368.1"/>
    <property type="molecule type" value="Genomic_DNA"/>
</dbReference>
<gene>
    <name evidence="1" type="ORF">AN908_06935</name>
    <name evidence="2" type="ORF">AN908_07400</name>
</gene>
<evidence type="ECO:0000313" key="2">
    <source>
        <dbReference type="EMBL" id="KPG14368.1"/>
    </source>
</evidence>
<proteinExistence type="predicted"/>
<dbReference type="RefSeq" id="WP_054431156.1">
    <property type="nucleotide sequence ID" value="NZ_LJFO01000003.1"/>
</dbReference>
<dbReference type="AlphaFoldDB" id="A0A7V8RXC5"/>
<organism evidence="2 3">
    <name type="scientific">Mycobacteroides immunogenum</name>
    <dbReference type="NCBI Taxonomy" id="83262"/>
    <lineage>
        <taxon>Bacteria</taxon>
        <taxon>Bacillati</taxon>
        <taxon>Actinomycetota</taxon>
        <taxon>Actinomycetes</taxon>
        <taxon>Mycobacteriales</taxon>
        <taxon>Mycobacteriaceae</taxon>
        <taxon>Mycobacteroides</taxon>
    </lineage>
</organism>
<dbReference type="EMBL" id="LJFO01000003">
    <property type="protein sequence ID" value="KPG14298.1"/>
    <property type="molecule type" value="Genomic_DNA"/>
</dbReference>